<evidence type="ECO:0000256" key="2">
    <source>
        <dbReference type="SAM" id="Phobius"/>
    </source>
</evidence>
<dbReference type="EMBL" id="JAUTDP010000006">
    <property type="protein sequence ID" value="KAK3398317.1"/>
    <property type="molecule type" value="Genomic_DNA"/>
</dbReference>
<keyword evidence="2" id="KW-0812">Transmembrane</keyword>
<dbReference type="Gene3D" id="1.20.120.1770">
    <property type="match status" value="1"/>
</dbReference>
<feature type="transmembrane region" description="Helical" evidence="2">
    <location>
        <begin position="176"/>
        <end position="198"/>
    </location>
</feature>
<evidence type="ECO:0000256" key="1">
    <source>
        <dbReference type="SAM" id="MobiDB-lite"/>
    </source>
</evidence>
<name>A0AAE0UBS5_SORBR</name>
<proteinExistence type="predicted"/>
<keyword evidence="2" id="KW-1133">Transmembrane helix</keyword>
<feature type="transmembrane region" description="Helical" evidence="2">
    <location>
        <begin position="141"/>
        <end position="164"/>
    </location>
</feature>
<feature type="compositionally biased region" description="Basic residues" evidence="1">
    <location>
        <begin position="285"/>
        <end position="296"/>
    </location>
</feature>
<feature type="transmembrane region" description="Helical" evidence="2">
    <location>
        <begin position="74"/>
        <end position="97"/>
    </location>
</feature>
<dbReference type="PANTHER" id="PTHR47797:SF1">
    <property type="entry name" value="CYTOCHROME B561 DOMAIN-CONTAINING PROTEIN-RELATED"/>
    <property type="match status" value="1"/>
</dbReference>
<dbReference type="CDD" id="cd08760">
    <property type="entry name" value="Cyt_b561_FRRS1_like"/>
    <property type="match status" value="1"/>
</dbReference>
<feature type="region of interest" description="Disordered" evidence="1">
    <location>
        <begin position="256"/>
        <end position="296"/>
    </location>
</feature>
<evidence type="ECO:0000313" key="4">
    <source>
        <dbReference type="Proteomes" id="UP001281003"/>
    </source>
</evidence>
<feature type="transmembrane region" description="Helical" evidence="2">
    <location>
        <begin position="218"/>
        <end position="237"/>
    </location>
</feature>
<evidence type="ECO:0000313" key="3">
    <source>
        <dbReference type="EMBL" id="KAK3398317.1"/>
    </source>
</evidence>
<dbReference type="Proteomes" id="UP001281003">
    <property type="component" value="Unassembled WGS sequence"/>
</dbReference>
<accession>A0AAE0UBS5</accession>
<feature type="transmembrane region" description="Helical" evidence="2">
    <location>
        <begin position="109"/>
        <end position="129"/>
    </location>
</feature>
<sequence>MFTTAGERALVQMAILSLAKLAALVGIFCFMFGVQGRSTVNHRFGSPDRSQDLHFAQREKYDDPPLTMDQKHYLHIHGLIASIAFILFPLGSTLIRLLPGRMALFAHAFWQLFSLLVFLAAVAVGIHVISDRLEMMRKGKFNLHPIIGMFVLALLFIQPLVGFFHHKEHKRDHRRGFWSALHLVIGRTAITIGLINGYLGLMAASNMDDDVGQRFKTAYVAIALTLWLLWTALSMWWEWKRHRTHRAEKELKRALAEDGTGVGADREMNGIDDRRPIGDRTGPRATRKGKRSRSKD</sequence>
<protein>
    <recommendedName>
        <fullName evidence="5">Cytochrome b561 domain-containing protein</fullName>
    </recommendedName>
</protein>
<organism evidence="3 4">
    <name type="scientific">Sordaria brevicollis</name>
    <dbReference type="NCBI Taxonomy" id="83679"/>
    <lineage>
        <taxon>Eukaryota</taxon>
        <taxon>Fungi</taxon>
        <taxon>Dikarya</taxon>
        <taxon>Ascomycota</taxon>
        <taxon>Pezizomycotina</taxon>
        <taxon>Sordariomycetes</taxon>
        <taxon>Sordariomycetidae</taxon>
        <taxon>Sordariales</taxon>
        <taxon>Sordariaceae</taxon>
        <taxon>Sordaria</taxon>
    </lineage>
</organism>
<comment type="caution">
    <text evidence="3">The sequence shown here is derived from an EMBL/GenBank/DDBJ whole genome shotgun (WGS) entry which is preliminary data.</text>
</comment>
<keyword evidence="4" id="KW-1185">Reference proteome</keyword>
<keyword evidence="2" id="KW-0472">Membrane</keyword>
<evidence type="ECO:0008006" key="5">
    <source>
        <dbReference type="Google" id="ProtNLM"/>
    </source>
</evidence>
<reference evidence="3" key="1">
    <citation type="journal article" date="2023" name="Mol. Phylogenet. Evol.">
        <title>Genome-scale phylogeny and comparative genomics of the fungal order Sordariales.</title>
        <authorList>
            <person name="Hensen N."/>
            <person name="Bonometti L."/>
            <person name="Westerberg I."/>
            <person name="Brannstrom I.O."/>
            <person name="Guillou S."/>
            <person name="Cros-Aarteil S."/>
            <person name="Calhoun S."/>
            <person name="Haridas S."/>
            <person name="Kuo A."/>
            <person name="Mondo S."/>
            <person name="Pangilinan J."/>
            <person name="Riley R."/>
            <person name="LaButti K."/>
            <person name="Andreopoulos B."/>
            <person name="Lipzen A."/>
            <person name="Chen C."/>
            <person name="Yan M."/>
            <person name="Daum C."/>
            <person name="Ng V."/>
            <person name="Clum A."/>
            <person name="Steindorff A."/>
            <person name="Ohm R.A."/>
            <person name="Martin F."/>
            <person name="Silar P."/>
            <person name="Natvig D.O."/>
            <person name="Lalanne C."/>
            <person name="Gautier V."/>
            <person name="Ament-Velasquez S.L."/>
            <person name="Kruys A."/>
            <person name="Hutchinson M.I."/>
            <person name="Powell A.J."/>
            <person name="Barry K."/>
            <person name="Miller A.N."/>
            <person name="Grigoriev I.V."/>
            <person name="Debuchy R."/>
            <person name="Gladieux P."/>
            <person name="Hiltunen Thoren M."/>
            <person name="Johannesson H."/>
        </authorList>
    </citation>
    <scope>NUCLEOTIDE SEQUENCE</scope>
    <source>
        <strain evidence="3">FGSC 1904</strain>
    </source>
</reference>
<dbReference type="PANTHER" id="PTHR47797">
    <property type="entry name" value="DEHYDROGENASE, PUTATIVE (AFU_ORTHOLOGUE AFUA_8G05805)-RELATED"/>
    <property type="match status" value="1"/>
</dbReference>
<reference evidence="3" key="2">
    <citation type="submission" date="2023-07" db="EMBL/GenBank/DDBJ databases">
        <authorList>
            <consortium name="Lawrence Berkeley National Laboratory"/>
            <person name="Haridas S."/>
            <person name="Hensen N."/>
            <person name="Bonometti L."/>
            <person name="Westerberg I."/>
            <person name="Brannstrom I.O."/>
            <person name="Guillou S."/>
            <person name="Cros-Aarteil S."/>
            <person name="Calhoun S."/>
            <person name="Kuo A."/>
            <person name="Mondo S."/>
            <person name="Pangilinan J."/>
            <person name="Riley R."/>
            <person name="LaButti K."/>
            <person name="Andreopoulos B."/>
            <person name="Lipzen A."/>
            <person name="Chen C."/>
            <person name="Yanf M."/>
            <person name="Daum C."/>
            <person name="Ng V."/>
            <person name="Clum A."/>
            <person name="Steindorff A."/>
            <person name="Ohm R."/>
            <person name="Martin F."/>
            <person name="Silar P."/>
            <person name="Natvig D."/>
            <person name="Lalanne C."/>
            <person name="Gautier V."/>
            <person name="Ament-velasquez S.L."/>
            <person name="Kruys A."/>
            <person name="Hutchinson M.I."/>
            <person name="Powell A.J."/>
            <person name="Barry K."/>
            <person name="Miller A.N."/>
            <person name="Grigoriev I.V."/>
            <person name="Debuchy R."/>
            <person name="Gladieux P."/>
            <person name="Thoren M.H."/>
            <person name="Johannesson H."/>
        </authorList>
    </citation>
    <scope>NUCLEOTIDE SEQUENCE</scope>
    <source>
        <strain evidence="3">FGSC 1904</strain>
    </source>
</reference>
<feature type="compositionally biased region" description="Basic and acidic residues" evidence="1">
    <location>
        <begin position="264"/>
        <end position="282"/>
    </location>
</feature>
<feature type="transmembrane region" description="Helical" evidence="2">
    <location>
        <begin position="12"/>
        <end position="34"/>
    </location>
</feature>
<dbReference type="AlphaFoldDB" id="A0AAE0UBS5"/>
<gene>
    <name evidence="3" type="ORF">B0T20DRAFT_205475</name>
</gene>